<dbReference type="Gene3D" id="3.30.70.2520">
    <property type="match status" value="1"/>
</dbReference>
<dbReference type="PANTHER" id="PTHR43762:SF1">
    <property type="entry name" value="D-ARABINONO-1,4-LACTONE OXIDASE"/>
    <property type="match status" value="1"/>
</dbReference>
<feature type="compositionally biased region" description="Polar residues" evidence="2">
    <location>
        <begin position="1"/>
        <end position="14"/>
    </location>
</feature>
<evidence type="ECO:0000259" key="3">
    <source>
        <dbReference type="PROSITE" id="PS51387"/>
    </source>
</evidence>
<dbReference type="Pfam" id="PF01565">
    <property type="entry name" value="FAD_binding_4"/>
    <property type="match status" value="1"/>
</dbReference>
<dbReference type="OrthoDB" id="9800184at2"/>
<dbReference type="InterPro" id="IPR016167">
    <property type="entry name" value="FAD-bd_PCMH_sub1"/>
</dbReference>
<feature type="domain" description="FAD-binding PCMH-type" evidence="3">
    <location>
        <begin position="12"/>
        <end position="185"/>
    </location>
</feature>
<proteinExistence type="predicted"/>
<feature type="region of interest" description="Disordered" evidence="2">
    <location>
        <begin position="444"/>
        <end position="505"/>
    </location>
</feature>
<reference evidence="4 5" key="1">
    <citation type="submission" date="2016-10" db="EMBL/GenBank/DDBJ databases">
        <authorList>
            <person name="de Groot N.N."/>
        </authorList>
    </citation>
    <scope>NUCLEOTIDE SEQUENCE [LARGE SCALE GENOMIC DNA]</scope>
    <source>
        <strain evidence="4 5">DSM 22126</strain>
    </source>
</reference>
<dbReference type="GO" id="GO:0003885">
    <property type="term" value="F:D-arabinono-1,4-lactone oxidase activity"/>
    <property type="evidence" value="ECO:0007669"/>
    <property type="project" value="InterPro"/>
</dbReference>
<feature type="region of interest" description="Disordered" evidence="2">
    <location>
        <begin position="1"/>
        <end position="22"/>
    </location>
</feature>
<dbReference type="PIRSF" id="PIRSF000136">
    <property type="entry name" value="LGO_GLO"/>
    <property type="match status" value="1"/>
</dbReference>
<feature type="compositionally biased region" description="Basic and acidic residues" evidence="2">
    <location>
        <begin position="490"/>
        <end position="505"/>
    </location>
</feature>
<dbReference type="InterPro" id="IPR007173">
    <property type="entry name" value="ALO_C"/>
</dbReference>
<dbReference type="RefSeq" id="WP_083371778.1">
    <property type="nucleotide sequence ID" value="NZ_LT629776.1"/>
</dbReference>
<evidence type="ECO:0000313" key="4">
    <source>
        <dbReference type="EMBL" id="SDS17185.1"/>
    </source>
</evidence>
<dbReference type="PANTHER" id="PTHR43762">
    <property type="entry name" value="L-GULONOLACTONE OXIDASE"/>
    <property type="match status" value="1"/>
</dbReference>
<dbReference type="eggNOG" id="COG0277">
    <property type="taxonomic scope" value="Bacteria"/>
</dbReference>
<dbReference type="SUPFAM" id="SSF56176">
    <property type="entry name" value="FAD-binding/transporter-associated domain-like"/>
    <property type="match status" value="1"/>
</dbReference>
<accession>A0A1H1Q185</accession>
<dbReference type="GO" id="GO:0071949">
    <property type="term" value="F:FAD binding"/>
    <property type="evidence" value="ECO:0007669"/>
    <property type="project" value="InterPro"/>
</dbReference>
<evidence type="ECO:0000256" key="1">
    <source>
        <dbReference type="ARBA" id="ARBA00023002"/>
    </source>
</evidence>
<dbReference type="InterPro" id="IPR016166">
    <property type="entry name" value="FAD-bd_PCMH"/>
</dbReference>
<dbReference type="EMBL" id="LT629776">
    <property type="protein sequence ID" value="SDS17185.1"/>
    <property type="molecule type" value="Genomic_DNA"/>
</dbReference>
<dbReference type="InterPro" id="IPR016169">
    <property type="entry name" value="FAD-bd_PCMH_sub2"/>
</dbReference>
<keyword evidence="5" id="KW-1185">Reference proteome</keyword>
<name>A0A1H1Q185_9CELL</name>
<dbReference type="Gene3D" id="1.10.45.10">
    <property type="entry name" value="Vanillyl-alcohol Oxidase, Chain A, domain 4"/>
    <property type="match status" value="1"/>
</dbReference>
<dbReference type="InterPro" id="IPR036318">
    <property type="entry name" value="FAD-bd_PCMH-like_sf"/>
</dbReference>
<keyword evidence="1" id="KW-0560">Oxidoreductase</keyword>
<sequence>MTSSWENWARTESASPARRATPRDEAELAELVASAAADGLRVRAVGAGHSFTGAAVTDGLMLSLDEMQQVRGVAPGPDGSTRVTVDAGIRLHRLNAALDVLGLAMPNLGDIAEQSVAGAISTGTHGTGARLGGMATLVSGVRVVGTDGSVTDADADHETELFEASRLGLGQTGVLSQVTLDVVPAFQLCAHEAPAALADQLADLDAGGAQVDAHDHLEFFWFPGTTTALVKRNDRLETPQPDRSRTLRARASRWVERELLENAALGTLNRIAAAVPSSTGTVNSIITRAMSASTTVAPSHRVFVSPRRVHFREMEYAMPRAAVADVLREIDAWLRRTGEPVPFPVEVRFAAPDDVWLSTAYGRDTAYVAVHQYARMPHERYFRAVEEIFTAVDGARPHWGKMHTRDAADLARVYPRFDDFRAVRARRDPDGVFANPYTDRVFGARDQVSTGSTDGGRARHPAAEPVEARSRQARPAAEPDRRWLSPSKPGLDRLDRRRLNPADGG</sequence>
<dbReference type="InterPro" id="IPR016171">
    <property type="entry name" value="Vanillyl_alc_oxidase_C-sub2"/>
</dbReference>
<dbReference type="InterPro" id="IPR006094">
    <property type="entry name" value="Oxid_FAD_bind_N"/>
</dbReference>
<protein>
    <submittedName>
        <fullName evidence="4">FAD-linked oxidoreductase</fullName>
    </submittedName>
</protein>
<dbReference type="Pfam" id="PF04030">
    <property type="entry name" value="ALO"/>
    <property type="match status" value="1"/>
</dbReference>
<dbReference type="InterPro" id="IPR010031">
    <property type="entry name" value="FAD_lactone_oxidase-like"/>
</dbReference>
<dbReference type="GO" id="GO:0080049">
    <property type="term" value="F:L-gulono-1,4-lactone dehydrogenase activity"/>
    <property type="evidence" value="ECO:0007669"/>
    <property type="project" value="TreeGrafter"/>
</dbReference>
<dbReference type="Gene3D" id="3.30.43.10">
    <property type="entry name" value="Uridine Diphospho-n-acetylenolpyruvylglucosamine Reductase, domain 2"/>
    <property type="match status" value="1"/>
</dbReference>
<dbReference type="AlphaFoldDB" id="A0A1H1Q185"/>
<dbReference type="Gene3D" id="3.30.465.10">
    <property type="match status" value="1"/>
</dbReference>
<evidence type="ECO:0000256" key="2">
    <source>
        <dbReference type="SAM" id="MobiDB-lite"/>
    </source>
</evidence>
<dbReference type="GO" id="GO:0016020">
    <property type="term" value="C:membrane"/>
    <property type="evidence" value="ECO:0007669"/>
    <property type="project" value="InterPro"/>
</dbReference>
<dbReference type="PROSITE" id="PS51387">
    <property type="entry name" value="FAD_PCMH"/>
    <property type="match status" value="1"/>
</dbReference>
<evidence type="ECO:0000313" key="5">
    <source>
        <dbReference type="Proteomes" id="UP000185663"/>
    </source>
</evidence>
<dbReference type="STRING" id="545619.SAMN04489860_0958"/>
<dbReference type="Proteomes" id="UP000185663">
    <property type="component" value="Chromosome I"/>
</dbReference>
<gene>
    <name evidence="4" type="ORF">SAMN04489860_0958</name>
</gene>
<organism evidence="4 5">
    <name type="scientific">Paraoerskovia marina</name>
    <dbReference type="NCBI Taxonomy" id="545619"/>
    <lineage>
        <taxon>Bacteria</taxon>
        <taxon>Bacillati</taxon>
        <taxon>Actinomycetota</taxon>
        <taxon>Actinomycetes</taxon>
        <taxon>Micrococcales</taxon>
        <taxon>Cellulomonadaceae</taxon>
        <taxon>Paraoerskovia</taxon>
    </lineage>
</organism>
<dbReference type="NCBIfam" id="TIGR01679">
    <property type="entry name" value="bact_FAD_ox"/>
    <property type="match status" value="1"/>
</dbReference>